<dbReference type="Proteomes" id="UP001633002">
    <property type="component" value="Unassembled WGS sequence"/>
</dbReference>
<evidence type="ECO:0000256" key="3">
    <source>
        <dbReference type="ARBA" id="ARBA00022692"/>
    </source>
</evidence>
<dbReference type="PANTHER" id="PTHR48017">
    <property type="entry name" value="OS05G0424000 PROTEIN-RELATED"/>
    <property type="match status" value="1"/>
</dbReference>
<evidence type="ECO:0000259" key="9">
    <source>
        <dbReference type="Pfam" id="PF01490"/>
    </source>
</evidence>
<feature type="transmembrane region" description="Helical" evidence="8">
    <location>
        <begin position="125"/>
        <end position="144"/>
    </location>
</feature>
<feature type="transmembrane region" description="Helical" evidence="8">
    <location>
        <begin position="313"/>
        <end position="338"/>
    </location>
</feature>
<dbReference type="Pfam" id="PF01490">
    <property type="entry name" value="Aa_trans"/>
    <property type="match status" value="1"/>
</dbReference>
<name>A0ABD3I708_9MARC</name>
<organism evidence="10 11">
    <name type="scientific">Riccia sorocarpa</name>
    <dbReference type="NCBI Taxonomy" id="122646"/>
    <lineage>
        <taxon>Eukaryota</taxon>
        <taxon>Viridiplantae</taxon>
        <taxon>Streptophyta</taxon>
        <taxon>Embryophyta</taxon>
        <taxon>Marchantiophyta</taxon>
        <taxon>Marchantiopsida</taxon>
        <taxon>Marchantiidae</taxon>
        <taxon>Marchantiales</taxon>
        <taxon>Ricciaceae</taxon>
        <taxon>Riccia</taxon>
    </lineage>
</organism>
<feature type="region of interest" description="Disordered" evidence="7">
    <location>
        <begin position="1"/>
        <end position="24"/>
    </location>
</feature>
<dbReference type="GO" id="GO:0006865">
    <property type="term" value="P:amino acid transport"/>
    <property type="evidence" value="ECO:0007669"/>
    <property type="project" value="UniProtKB-KW"/>
</dbReference>
<dbReference type="EMBL" id="JBJQOH010000001">
    <property type="protein sequence ID" value="KAL3699468.1"/>
    <property type="molecule type" value="Genomic_DNA"/>
</dbReference>
<reference evidence="10 11" key="1">
    <citation type="submission" date="2024-09" db="EMBL/GenBank/DDBJ databases">
        <title>Chromosome-scale assembly of Riccia sorocarpa.</title>
        <authorList>
            <person name="Paukszto L."/>
        </authorList>
    </citation>
    <scope>NUCLEOTIDE SEQUENCE [LARGE SCALE GENOMIC DNA]</scope>
    <source>
        <strain evidence="10">LP-2024</strain>
        <tissue evidence="10">Aerial parts of the thallus</tissue>
    </source>
</reference>
<proteinExistence type="predicted"/>
<keyword evidence="4" id="KW-0029">Amino-acid transport</keyword>
<keyword evidence="2" id="KW-0813">Transport</keyword>
<comment type="caution">
    <text evidence="10">The sequence shown here is derived from an EMBL/GenBank/DDBJ whole genome shotgun (WGS) entry which is preliminary data.</text>
</comment>
<evidence type="ECO:0000313" key="11">
    <source>
        <dbReference type="Proteomes" id="UP001633002"/>
    </source>
</evidence>
<keyword evidence="6 8" id="KW-0472">Membrane</keyword>
<accession>A0ABD3I708</accession>
<evidence type="ECO:0000313" key="10">
    <source>
        <dbReference type="EMBL" id="KAL3699468.1"/>
    </source>
</evidence>
<evidence type="ECO:0000256" key="4">
    <source>
        <dbReference type="ARBA" id="ARBA00022970"/>
    </source>
</evidence>
<comment type="subcellular location">
    <subcellularLocation>
        <location evidence="1">Membrane</location>
    </subcellularLocation>
</comment>
<gene>
    <name evidence="10" type="ORF">R1sor_017490</name>
</gene>
<dbReference type="GO" id="GO:0016020">
    <property type="term" value="C:membrane"/>
    <property type="evidence" value="ECO:0007669"/>
    <property type="project" value="UniProtKB-SubCell"/>
</dbReference>
<evidence type="ECO:0000256" key="7">
    <source>
        <dbReference type="SAM" id="MobiDB-lite"/>
    </source>
</evidence>
<dbReference type="AlphaFoldDB" id="A0ABD3I708"/>
<evidence type="ECO:0000256" key="2">
    <source>
        <dbReference type="ARBA" id="ARBA00022448"/>
    </source>
</evidence>
<feature type="transmembrane region" description="Helical" evidence="8">
    <location>
        <begin position="273"/>
        <end position="293"/>
    </location>
</feature>
<feature type="transmembrane region" description="Helical" evidence="8">
    <location>
        <begin position="189"/>
        <end position="213"/>
    </location>
</feature>
<evidence type="ECO:0000256" key="1">
    <source>
        <dbReference type="ARBA" id="ARBA00004370"/>
    </source>
</evidence>
<feature type="transmembrane region" description="Helical" evidence="8">
    <location>
        <begin position="366"/>
        <end position="386"/>
    </location>
</feature>
<sequence>MEAAESDELPLDRGALSYRGPRDEESRKRDAGALVVLESKGGWVHAGYHLSTSIAAPPLITLPYAFTLLGWGCGTVMLILGAVVTFYAYNLLAVVIEEIDARGRRHLRFRDVGEDIIGPWFGRGVVYPLQAIVCLGANIGYTLLGGTSMKIIYRLYSPDGNLKLYHFIIFFAIAMILVAQLPSFHSLRYVNFLSLILTLAYSFLIAGASIYLGYSNKAPPRDYSLKGSQADKIFGAFLSLSIIATIYGNGIIPEIQGTLAPPVVGKMFKGLTVAYAVVFSTYFTVAFSGYWAFGNLATPNIFSSFLEKDGTSLVPNWLIVVPNILVILQLIAAAAVYCQPIFDLLEAKTADAEQHRFAPRNLIARLISRTSFLILTTLVAAVLPFFGDLVAAIGAVAFTPLDFIFPMLFYILVFKPPKRSIKFWGNLIIVVAYSLVAVAGIVSSIRQLVVDSTSQAPWDI</sequence>
<feature type="transmembrane region" description="Helical" evidence="8">
    <location>
        <begin position="68"/>
        <end position="96"/>
    </location>
</feature>
<feature type="transmembrane region" description="Helical" evidence="8">
    <location>
        <begin position="424"/>
        <end position="445"/>
    </location>
</feature>
<feature type="transmembrane region" description="Helical" evidence="8">
    <location>
        <begin position="392"/>
        <end position="412"/>
    </location>
</feature>
<feature type="transmembrane region" description="Helical" evidence="8">
    <location>
        <begin position="233"/>
        <end position="252"/>
    </location>
</feature>
<evidence type="ECO:0000256" key="8">
    <source>
        <dbReference type="SAM" id="Phobius"/>
    </source>
</evidence>
<feature type="domain" description="Amino acid transporter transmembrane" evidence="9">
    <location>
        <begin position="40"/>
        <end position="445"/>
    </location>
</feature>
<evidence type="ECO:0000256" key="6">
    <source>
        <dbReference type="ARBA" id="ARBA00023136"/>
    </source>
</evidence>
<feature type="transmembrane region" description="Helical" evidence="8">
    <location>
        <begin position="164"/>
        <end position="182"/>
    </location>
</feature>
<keyword evidence="3 8" id="KW-0812">Transmembrane</keyword>
<dbReference type="InterPro" id="IPR013057">
    <property type="entry name" value="AA_transpt_TM"/>
</dbReference>
<protein>
    <recommendedName>
        <fullName evidence="9">Amino acid transporter transmembrane domain-containing protein</fullName>
    </recommendedName>
</protein>
<keyword evidence="5 8" id="KW-1133">Transmembrane helix</keyword>
<evidence type="ECO:0000256" key="5">
    <source>
        <dbReference type="ARBA" id="ARBA00022989"/>
    </source>
</evidence>
<keyword evidence="11" id="KW-1185">Reference proteome</keyword>